<keyword evidence="4 9" id="KW-0812">Transmembrane</keyword>
<name>A0A2M8WV60_9MICO</name>
<feature type="transmembrane region" description="Helical" evidence="9">
    <location>
        <begin position="69"/>
        <end position="88"/>
    </location>
</feature>
<feature type="transmembrane region" description="Helical" evidence="9">
    <location>
        <begin position="28"/>
        <end position="48"/>
    </location>
</feature>
<evidence type="ECO:0000256" key="6">
    <source>
        <dbReference type="ARBA" id="ARBA00023136"/>
    </source>
</evidence>
<keyword evidence="3" id="KW-0808">Transferase</keyword>
<sequence>MPGLDGLRAVAVIAVIVYHVQPTWLPGGFLGVDVFFAVSGFLITTLLLRELQTRHRLNLPAFWMRRVRRLVPALVVVVVTSIVAARLVEPDLLVHIGRQTFGAATFTSNWVEVVAGSSYFDQTSPLIFQTFWSLAIEEQFYLVWPVVLAVLIALVRGGRACTAVVLAAALGSAVLMAALYSPGADPTRVYYGTDTHVFGLLIGVAAALWWGSGRELLPRAVASWVPALALVALVVEMRFLRTDMTFAYRGGILLGSALAMLAVAGCTGRAGGYLRLLGWSPLTWVGVRSYGLYLWHWPVLLVVWGAFDAFPGTSTWWLATAIGVAVTLLVAAASYRWVETPIRRDGFRAVWHRATGAVRRPGARLAPVAVAGVVGLVVVAGCAVATAPAETSAQRSVEAGMAAIDTTGVETDGVDPATAPTPHPTPDPTASPTTGGRASRGNAQKSPSSDPSRIPTAPGTGAGDDAASPLVVHGAVDGKQVIGFGDSVMSGAAPALLQAFPGIALDAVPIRKWVDAPAIVQKAADAGKLRPYVVLNFGTNGGFQFAGSDKALEKVLAILGPDRKVVLVNTVGVSYWVPDANKELAKIAGRYPNVVVADWCSAAKSEPGLLHPDRTHPNMKGIPVYAGVVEDALKTVSGR</sequence>
<dbReference type="Proteomes" id="UP000231586">
    <property type="component" value="Unassembled WGS sequence"/>
</dbReference>
<evidence type="ECO:0000256" key="2">
    <source>
        <dbReference type="ARBA" id="ARBA00022475"/>
    </source>
</evidence>
<feature type="compositionally biased region" description="Low complexity" evidence="8">
    <location>
        <begin position="455"/>
        <end position="467"/>
    </location>
</feature>
<evidence type="ECO:0000256" key="4">
    <source>
        <dbReference type="ARBA" id="ARBA00022692"/>
    </source>
</evidence>
<keyword evidence="12" id="KW-1185">Reference proteome</keyword>
<comment type="subcellular location">
    <subcellularLocation>
        <location evidence="1">Cell membrane</location>
        <topology evidence="1">Multi-pass membrane protein</topology>
    </subcellularLocation>
</comment>
<dbReference type="Pfam" id="PF01757">
    <property type="entry name" value="Acyl_transf_3"/>
    <property type="match status" value="1"/>
</dbReference>
<dbReference type="RefSeq" id="WP_245858944.1">
    <property type="nucleotide sequence ID" value="NZ_PGTZ01000006.1"/>
</dbReference>
<dbReference type="Gene3D" id="3.40.50.1110">
    <property type="entry name" value="SGNH hydrolase"/>
    <property type="match status" value="1"/>
</dbReference>
<feature type="transmembrane region" description="Helical" evidence="9">
    <location>
        <begin position="316"/>
        <end position="338"/>
    </location>
</feature>
<dbReference type="InterPro" id="IPR002656">
    <property type="entry name" value="Acyl_transf_3_dom"/>
</dbReference>
<evidence type="ECO:0000313" key="11">
    <source>
        <dbReference type="EMBL" id="PJI94815.1"/>
    </source>
</evidence>
<reference evidence="11 12" key="1">
    <citation type="submission" date="2017-11" db="EMBL/GenBank/DDBJ databases">
        <title>Genomic Encyclopedia of Archaeal and Bacterial Type Strains, Phase II (KMG-II): From Individual Species to Whole Genera.</title>
        <authorList>
            <person name="Goeker M."/>
        </authorList>
    </citation>
    <scope>NUCLEOTIDE SEQUENCE [LARGE SCALE GENOMIC DNA]</scope>
    <source>
        <strain evidence="11 12">DSM 22413</strain>
    </source>
</reference>
<feature type="compositionally biased region" description="Pro residues" evidence="8">
    <location>
        <begin position="419"/>
        <end position="429"/>
    </location>
</feature>
<feature type="transmembrane region" description="Helical" evidence="9">
    <location>
        <begin position="221"/>
        <end position="240"/>
    </location>
</feature>
<keyword evidence="2" id="KW-1003">Cell membrane</keyword>
<feature type="transmembrane region" description="Helical" evidence="9">
    <location>
        <begin position="189"/>
        <end position="209"/>
    </location>
</feature>
<dbReference type="PANTHER" id="PTHR23028:SF53">
    <property type="entry name" value="ACYL_TRANSF_3 DOMAIN-CONTAINING PROTEIN"/>
    <property type="match status" value="1"/>
</dbReference>
<feature type="transmembrane region" description="Helical" evidence="9">
    <location>
        <begin position="246"/>
        <end position="264"/>
    </location>
</feature>
<feature type="transmembrane region" description="Helical" evidence="9">
    <location>
        <begin position="163"/>
        <end position="183"/>
    </location>
</feature>
<dbReference type="GO" id="GO:0005886">
    <property type="term" value="C:plasma membrane"/>
    <property type="evidence" value="ECO:0007669"/>
    <property type="project" value="UniProtKB-SubCell"/>
</dbReference>
<dbReference type="PANTHER" id="PTHR23028">
    <property type="entry name" value="ACETYLTRANSFERASE"/>
    <property type="match status" value="1"/>
</dbReference>
<keyword evidence="5 9" id="KW-1133">Transmembrane helix</keyword>
<evidence type="ECO:0000256" key="8">
    <source>
        <dbReference type="SAM" id="MobiDB-lite"/>
    </source>
</evidence>
<dbReference type="GO" id="GO:0009103">
    <property type="term" value="P:lipopolysaccharide biosynthetic process"/>
    <property type="evidence" value="ECO:0007669"/>
    <property type="project" value="TreeGrafter"/>
</dbReference>
<feature type="transmembrane region" description="Helical" evidence="9">
    <location>
        <begin position="365"/>
        <end position="387"/>
    </location>
</feature>
<feature type="transmembrane region" description="Helical" evidence="9">
    <location>
        <begin position="139"/>
        <end position="156"/>
    </location>
</feature>
<feature type="compositionally biased region" description="Polar residues" evidence="8">
    <location>
        <begin position="441"/>
        <end position="451"/>
    </location>
</feature>
<evidence type="ECO:0000256" key="7">
    <source>
        <dbReference type="ARBA" id="ARBA00023315"/>
    </source>
</evidence>
<protein>
    <submittedName>
        <fullName evidence="11">Peptidoglycan/LPS O-acetylase OafA/YrhL</fullName>
    </submittedName>
</protein>
<feature type="domain" description="Acyltransferase 3" evidence="10">
    <location>
        <begin position="2"/>
        <end position="335"/>
    </location>
</feature>
<evidence type="ECO:0000256" key="1">
    <source>
        <dbReference type="ARBA" id="ARBA00004651"/>
    </source>
</evidence>
<dbReference type="InterPro" id="IPR050879">
    <property type="entry name" value="Acyltransferase_3"/>
</dbReference>
<dbReference type="SUPFAM" id="SSF52266">
    <property type="entry name" value="SGNH hydrolase"/>
    <property type="match status" value="1"/>
</dbReference>
<dbReference type="EMBL" id="PGTZ01000006">
    <property type="protein sequence ID" value="PJI94815.1"/>
    <property type="molecule type" value="Genomic_DNA"/>
</dbReference>
<evidence type="ECO:0000259" key="10">
    <source>
        <dbReference type="Pfam" id="PF01757"/>
    </source>
</evidence>
<keyword evidence="6 9" id="KW-0472">Membrane</keyword>
<keyword evidence="7" id="KW-0012">Acyltransferase</keyword>
<evidence type="ECO:0000313" key="12">
    <source>
        <dbReference type="Proteomes" id="UP000231586"/>
    </source>
</evidence>
<evidence type="ECO:0000256" key="5">
    <source>
        <dbReference type="ARBA" id="ARBA00022989"/>
    </source>
</evidence>
<gene>
    <name evidence="11" type="ORF">CLV34_0663</name>
</gene>
<accession>A0A2M8WV60</accession>
<organism evidence="11 12">
    <name type="scientific">Luteimicrobium subarcticum</name>
    <dbReference type="NCBI Taxonomy" id="620910"/>
    <lineage>
        <taxon>Bacteria</taxon>
        <taxon>Bacillati</taxon>
        <taxon>Actinomycetota</taxon>
        <taxon>Actinomycetes</taxon>
        <taxon>Micrococcales</taxon>
        <taxon>Luteimicrobium</taxon>
    </lineage>
</organism>
<feature type="region of interest" description="Disordered" evidence="8">
    <location>
        <begin position="409"/>
        <end position="468"/>
    </location>
</feature>
<proteinExistence type="predicted"/>
<dbReference type="AlphaFoldDB" id="A0A2M8WV60"/>
<dbReference type="InterPro" id="IPR036514">
    <property type="entry name" value="SGNH_hydro_sf"/>
</dbReference>
<dbReference type="GO" id="GO:0016747">
    <property type="term" value="F:acyltransferase activity, transferring groups other than amino-acyl groups"/>
    <property type="evidence" value="ECO:0007669"/>
    <property type="project" value="InterPro"/>
</dbReference>
<evidence type="ECO:0000256" key="3">
    <source>
        <dbReference type="ARBA" id="ARBA00022679"/>
    </source>
</evidence>
<feature type="transmembrane region" description="Helical" evidence="9">
    <location>
        <begin position="276"/>
        <end position="296"/>
    </location>
</feature>
<evidence type="ECO:0000256" key="9">
    <source>
        <dbReference type="SAM" id="Phobius"/>
    </source>
</evidence>
<comment type="caution">
    <text evidence="11">The sequence shown here is derived from an EMBL/GenBank/DDBJ whole genome shotgun (WGS) entry which is preliminary data.</text>
</comment>